<evidence type="ECO:0000256" key="3">
    <source>
        <dbReference type="PROSITE-ProRule" id="PRU00284"/>
    </source>
</evidence>
<dbReference type="SUPFAM" id="SSF58104">
    <property type="entry name" value="Methyl-accepting chemotaxis protein (MCP) signaling domain"/>
    <property type="match status" value="1"/>
</dbReference>
<dbReference type="InterPro" id="IPR024478">
    <property type="entry name" value="HlyB_4HB_MCP"/>
</dbReference>
<dbReference type="PANTHER" id="PTHR32089:SF112">
    <property type="entry name" value="LYSOZYME-LIKE PROTEIN-RELATED"/>
    <property type="match status" value="1"/>
</dbReference>
<dbReference type="PROSITE" id="PS50111">
    <property type="entry name" value="CHEMOTAXIS_TRANSDUC_2"/>
    <property type="match status" value="1"/>
</dbReference>
<dbReference type="Pfam" id="PF12729">
    <property type="entry name" value="4HB_MCP_1"/>
    <property type="match status" value="1"/>
</dbReference>
<evidence type="ECO:0000256" key="2">
    <source>
        <dbReference type="ARBA" id="ARBA00029447"/>
    </source>
</evidence>
<evidence type="ECO:0000256" key="1">
    <source>
        <dbReference type="ARBA" id="ARBA00023224"/>
    </source>
</evidence>
<dbReference type="SMART" id="SM00283">
    <property type="entry name" value="MA"/>
    <property type="match status" value="1"/>
</dbReference>
<dbReference type="SMART" id="SM00304">
    <property type="entry name" value="HAMP"/>
    <property type="match status" value="2"/>
</dbReference>
<dbReference type="InterPro" id="IPR003660">
    <property type="entry name" value="HAMP_dom"/>
</dbReference>
<dbReference type="PANTHER" id="PTHR32089">
    <property type="entry name" value="METHYL-ACCEPTING CHEMOTAXIS PROTEIN MCPB"/>
    <property type="match status" value="1"/>
</dbReference>
<feature type="domain" description="Methyl-accepting transducer" evidence="4">
    <location>
        <begin position="268"/>
        <end position="504"/>
    </location>
</feature>
<protein>
    <submittedName>
        <fullName evidence="6">Methyl-accepting chemotaxis protein</fullName>
    </submittedName>
</protein>
<dbReference type="Pfam" id="PF00015">
    <property type="entry name" value="MCPsignal"/>
    <property type="match status" value="1"/>
</dbReference>
<reference evidence="6 7" key="1">
    <citation type="submission" date="2024-07" db="EMBL/GenBank/DDBJ databases">
        <title>Uliginosibacterium flavum JJ3220;KACC:17644.</title>
        <authorList>
            <person name="Kim M.K."/>
        </authorList>
    </citation>
    <scope>NUCLEOTIDE SEQUENCE [LARGE SCALE GENOMIC DNA]</scope>
    <source>
        <strain evidence="6 7">KACC:17644</strain>
    </source>
</reference>
<gene>
    <name evidence="6" type="ORF">ABXR19_03625</name>
</gene>
<organism evidence="6 7">
    <name type="scientific">Uliginosibacterium flavum</name>
    <dbReference type="NCBI Taxonomy" id="1396831"/>
    <lineage>
        <taxon>Bacteria</taxon>
        <taxon>Pseudomonadati</taxon>
        <taxon>Pseudomonadota</taxon>
        <taxon>Betaproteobacteria</taxon>
        <taxon>Rhodocyclales</taxon>
        <taxon>Zoogloeaceae</taxon>
        <taxon>Uliginosibacterium</taxon>
    </lineage>
</organism>
<dbReference type="EMBL" id="JBEWZI010000003">
    <property type="protein sequence ID" value="MET7013265.1"/>
    <property type="molecule type" value="Genomic_DNA"/>
</dbReference>
<comment type="caution">
    <text evidence="6">The sequence shown here is derived from an EMBL/GenBank/DDBJ whole genome shotgun (WGS) entry which is preliminary data.</text>
</comment>
<proteinExistence type="inferred from homology"/>
<dbReference type="Proteomes" id="UP001549691">
    <property type="component" value="Unassembled WGS sequence"/>
</dbReference>
<keyword evidence="7" id="KW-1185">Reference proteome</keyword>
<dbReference type="InterPro" id="IPR004089">
    <property type="entry name" value="MCPsignal_dom"/>
</dbReference>
<evidence type="ECO:0000259" key="5">
    <source>
        <dbReference type="PROSITE" id="PS50885"/>
    </source>
</evidence>
<evidence type="ECO:0000313" key="6">
    <source>
        <dbReference type="EMBL" id="MET7013265.1"/>
    </source>
</evidence>
<name>A0ABV2TH76_9RHOO</name>
<evidence type="ECO:0000259" key="4">
    <source>
        <dbReference type="PROSITE" id="PS50111"/>
    </source>
</evidence>
<keyword evidence="1 3" id="KW-0807">Transducer</keyword>
<dbReference type="InterPro" id="IPR004090">
    <property type="entry name" value="Chemotax_Me-accpt_rcpt"/>
</dbReference>
<dbReference type="CDD" id="cd11386">
    <property type="entry name" value="MCP_signal"/>
    <property type="match status" value="1"/>
</dbReference>
<feature type="domain" description="HAMP" evidence="5">
    <location>
        <begin position="210"/>
        <end position="263"/>
    </location>
</feature>
<dbReference type="Gene3D" id="1.10.287.950">
    <property type="entry name" value="Methyl-accepting chemotaxis protein"/>
    <property type="match status" value="1"/>
</dbReference>
<sequence>MNLNITQRLVLLSASSILSLLLVSIAGYFAAHAPQKSLAEFQTNIRPSLALLNEVERDFLVIRRLVAVHVLELYDPKKMDDEAAIKSARERIEANLDLYAKRMKADAQNKKLLEDERQQIRGYDAITAQVLEMSRAYDTDAARDLFTSKGVEQGTRVSAAIKAHREYNDQLGDQSQLAAAQEASLLLNIAWAVSALAVVLTGTLALLLIRSIRESLSEVQQTVEYIETRQDFTRRVRVIRQDELGATASAVNRLIEKLQGNLQTIAAGAHTLAASASQMASTSTHVANASSQQSAAASDMAATVEEMTVSINHVADRAQEANTLSSESGQLAANGEQVIGQTVSDINDIAGSVHDAAERIHELDHHGKQIASVVAVIKEVADQTNLLALNAAIEAARAGEQGRGFAVVADEVRKLAERTAKSTQEIEATINAMQTCAGSAVGCMQEAVRRVNTGVSGAQEANQAIQQIRAGSQQAVQRVEEIASAIREQGAATNSIAAQVEKIAQMSEESNASAEESADAAQSLDRLAKEMHGIVSAYRL</sequence>
<dbReference type="PRINTS" id="PR00260">
    <property type="entry name" value="CHEMTRNSDUCR"/>
</dbReference>
<comment type="similarity">
    <text evidence="2">Belongs to the methyl-accepting chemotaxis (MCP) protein family.</text>
</comment>
<evidence type="ECO:0000313" key="7">
    <source>
        <dbReference type="Proteomes" id="UP001549691"/>
    </source>
</evidence>
<dbReference type="PROSITE" id="PS50885">
    <property type="entry name" value="HAMP"/>
    <property type="match status" value="1"/>
</dbReference>
<dbReference type="RefSeq" id="WP_354599729.1">
    <property type="nucleotide sequence ID" value="NZ_JBEWZI010000003.1"/>
</dbReference>
<dbReference type="CDD" id="cd06225">
    <property type="entry name" value="HAMP"/>
    <property type="match status" value="1"/>
</dbReference>
<accession>A0ABV2TH76</accession>